<evidence type="ECO:0000256" key="2">
    <source>
        <dbReference type="ARBA" id="ARBA00022614"/>
    </source>
</evidence>
<evidence type="ECO:0000313" key="8">
    <source>
        <dbReference type="EMBL" id="KAG5611653.1"/>
    </source>
</evidence>
<accession>A0A9J5ZGU7</accession>
<dbReference type="Pfam" id="PF13516">
    <property type="entry name" value="LRR_6"/>
    <property type="match status" value="1"/>
</dbReference>
<dbReference type="Pfam" id="PF00560">
    <property type="entry name" value="LRR_1"/>
    <property type="match status" value="4"/>
</dbReference>
<sequence length="455" mass="51603">MITVFVNTKKWDIYSSSFHLSVLCCYVKVFLLLLCIIYALLVKLLLCFNLINSLKSLPPAGVTKLFSQKQSLGMRVQIVALRMESLVTFPNDISRLRNLKYFNLRGCDFSGSIPDSIGNLTQMRQLDFGDNHFTGHTPSIISKLKQLTLIDLWSNSLGGEISHIFSNFQMLAELVLSNNRLTGSFPPSILSLTSSKIRLYEHAHRNLSNNSLNGTIPSWVFSIPLVYPLKLHHNQFSGVANELKMNPTLNDLDLSHNQLSGPVPPSLANLINLAALDLSSNNIIDDLGIEFFLTMQRIDYIDLSYNHLSWRKVLLFSSCELKDFAHFLRGIKTIRVLDLSNNEIHGSIPNWFSNMRWDSLSHLNISHNSLTGHLKQLHFYNLKSLDLNYPSHAPQPLESEEEDDESYFASGFTWELVVIGYGCGLVVGTVMCNIMFKDGKPKWFLEGIIPHKNRR</sequence>
<evidence type="ECO:0000256" key="3">
    <source>
        <dbReference type="ARBA" id="ARBA00022729"/>
    </source>
</evidence>
<dbReference type="GO" id="GO:0016020">
    <property type="term" value="C:membrane"/>
    <property type="evidence" value="ECO:0007669"/>
    <property type="project" value="UniProtKB-SubCell"/>
</dbReference>
<feature type="transmembrane region" description="Helical" evidence="7">
    <location>
        <begin position="416"/>
        <end position="436"/>
    </location>
</feature>
<gene>
    <name evidence="8" type="ORF">H5410_022934</name>
</gene>
<reference evidence="8 9" key="1">
    <citation type="submission" date="2020-09" db="EMBL/GenBank/DDBJ databases">
        <title>De no assembly of potato wild relative species, Solanum commersonii.</title>
        <authorList>
            <person name="Cho K."/>
        </authorList>
    </citation>
    <scope>NUCLEOTIDE SEQUENCE [LARGE SCALE GENOMIC DNA]</scope>
    <source>
        <strain evidence="8">LZ3.2</strain>
        <tissue evidence="8">Leaf</tissue>
    </source>
</reference>
<keyword evidence="5 7" id="KW-0472">Membrane</keyword>
<evidence type="ECO:0000256" key="6">
    <source>
        <dbReference type="ARBA" id="ARBA00023180"/>
    </source>
</evidence>
<dbReference type="PRINTS" id="PR00019">
    <property type="entry name" value="LEURICHRPT"/>
</dbReference>
<dbReference type="Gene3D" id="3.80.10.10">
    <property type="entry name" value="Ribonuclease Inhibitor"/>
    <property type="match status" value="2"/>
</dbReference>
<dbReference type="Proteomes" id="UP000824120">
    <property type="component" value="Chromosome 4"/>
</dbReference>
<dbReference type="SUPFAM" id="SSF52047">
    <property type="entry name" value="RNI-like"/>
    <property type="match status" value="1"/>
</dbReference>
<keyword evidence="3" id="KW-0732">Signal</keyword>
<keyword evidence="7" id="KW-0812">Transmembrane</keyword>
<keyword evidence="9" id="KW-1185">Reference proteome</keyword>
<comment type="subcellular location">
    <subcellularLocation>
        <location evidence="1">Membrane</location>
    </subcellularLocation>
</comment>
<dbReference type="PANTHER" id="PTHR45974">
    <property type="entry name" value="RECEPTOR-LIKE PROTEIN 55"/>
    <property type="match status" value="1"/>
</dbReference>
<dbReference type="AlphaFoldDB" id="A0A9J5ZGU7"/>
<evidence type="ECO:0000256" key="5">
    <source>
        <dbReference type="ARBA" id="ARBA00023136"/>
    </source>
</evidence>
<dbReference type="OrthoDB" id="1298321at2759"/>
<dbReference type="InterPro" id="IPR001611">
    <property type="entry name" value="Leu-rich_rpt"/>
</dbReference>
<evidence type="ECO:0000256" key="4">
    <source>
        <dbReference type="ARBA" id="ARBA00022737"/>
    </source>
</evidence>
<protein>
    <submittedName>
        <fullName evidence="8">Uncharacterized protein</fullName>
    </submittedName>
</protein>
<name>A0A9J5ZGU7_SOLCO</name>
<evidence type="ECO:0000313" key="9">
    <source>
        <dbReference type="Proteomes" id="UP000824120"/>
    </source>
</evidence>
<feature type="transmembrane region" description="Helical" evidence="7">
    <location>
        <begin position="20"/>
        <end position="46"/>
    </location>
</feature>
<dbReference type="EMBL" id="JACXVP010000004">
    <property type="protein sequence ID" value="KAG5611653.1"/>
    <property type="molecule type" value="Genomic_DNA"/>
</dbReference>
<keyword evidence="7" id="KW-1133">Transmembrane helix</keyword>
<keyword evidence="4" id="KW-0677">Repeat</keyword>
<comment type="caution">
    <text evidence="8">The sequence shown here is derived from an EMBL/GenBank/DDBJ whole genome shotgun (WGS) entry which is preliminary data.</text>
</comment>
<keyword evidence="2" id="KW-0433">Leucine-rich repeat</keyword>
<proteinExistence type="predicted"/>
<evidence type="ECO:0000256" key="1">
    <source>
        <dbReference type="ARBA" id="ARBA00004370"/>
    </source>
</evidence>
<organism evidence="8 9">
    <name type="scientific">Solanum commersonii</name>
    <name type="common">Commerson's wild potato</name>
    <name type="synonym">Commerson's nightshade</name>
    <dbReference type="NCBI Taxonomy" id="4109"/>
    <lineage>
        <taxon>Eukaryota</taxon>
        <taxon>Viridiplantae</taxon>
        <taxon>Streptophyta</taxon>
        <taxon>Embryophyta</taxon>
        <taxon>Tracheophyta</taxon>
        <taxon>Spermatophyta</taxon>
        <taxon>Magnoliopsida</taxon>
        <taxon>eudicotyledons</taxon>
        <taxon>Gunneridae</taxon>
        <taxon>Pentapetalae</taxon>
        <taxon>asterids</taxon>
        <taxon>lamiids</taxon>
        <taxon>Solanales</taxon>
        <taxon>Solanaceae</taxon>
        <taxon>Solanoideae</taxon>
        <taxon>Solaneae</taxon>
        <taxon>Solanum</taxon>
    </lineage>
</organism>
<dbReference type="FunFam" id="3.80.10.10:FF:000041">
    <property type="entry name" value="LRR receptor-like serine/threonine-protein kinase ERECTA"/>
    <property type="match status" value="1"/>
</dbReference>
<dbReference type="InterPro" id="IPR032675">
    <property type="entry name" value="LRR_dom_sf"/>
</dbReference>
<evidence type="ECO:0000256" key="7">
    <source>
        <dbReference type="SAM" id="Phobius"/>
    </source>
</evidence>
<keyword evidence="6" id="KW-0325">Glycoprotein</keyword>